<accession>A0A501Q8H1</accession>
<dbReference type="InterPro" id="IPR005901">
    <property type="entry name" value="GLPGLI"/>
</dbReference>
<dbReference type="Pfam" id="PF09697">
    <property type="entry name" value="Porph_ging"/>
    <property type="match status" value="1"/>
</dbReference>
<name>A0A501Q8H1_9FLAO</name>
<dbReference type="Proteomes" id="UP000319175">
    <property type="component" value="Unassembled WGS sequence"/>
</dbReference>
<keyword evidence="3" id="KW-1185">Reference proteome</keyword>
<evidence type="ECO:0000313" key="3">
    <source>
        <dbReference type="Proteomes" id="UP000319175"/>
    </source>
</evidence>
<dbReference type="EMBL" id="VFJE01000054">
    <property type="protein sequence ID" value="TPD68251.1"/>
    <property type="molecule type" value="Genomic_DNA"/>
</dbReference>
<sequence length="282" mass="31635">MIKSAITAAIVATLFSFQLMQAQEFTGRATYQTKTIMNDIQISGSNMTPDLQASLEEKLKKGFEKTYELSFNKTESVYEEPQRLESPSGSSGAKMVVVNTSSSGDGKSYKNIKDKTVLSEEDFFGKEFLVSDSLPKWDWKLVDETKKIGNFTCYKAIGVIPVSKEDLEAYEKMKNKKSESKTVLFTVNEPKDRTITVWYAPEIPVSHGPGEYWGLPGLIMEVNDAKTVILCSKIVLNPKDKVVIKMPKKGKKVTKKEYEALIEKQMESMKDSKGNIHINLGN</sequence>
<feature type="chain" id="PRO_5021236546" evidence="1">
    <location>
        <begin position="23"/>
        <end position="282"/>
    </location>
</feature>
<proteinExistence type="predicted"/>
<comment type="caution">
    <text evidence="2">The sequence shown here is derived from an EMBL/GenBank/DDBJ whole genome shotgun (WGS) entry which is preliminary data.</text>
</comment>
<dbReference type="AlphaFoldDB" id="A0A501Q8H1"/>
<organism evidence="2 3">
    <name type="scientific">Flavobacterium microcysteis</name>
    <dbReference type="NCBI Taxonomy" id="2596891"/>
    <lineage>
        <taxon>Bacteria</taxon>
        <taxon>Pseudomonadati</taxon>
        <taxon>Bacteroidota</taxon>
        <taxon>Flavobacteriia</taxon>
        <taxon>Flavobacteriales</taxon>
        <taxon>Flavobacteriaceae</taxon>
        <taxon>Flavobacterium</taxon>
    </lineage>
</organism>
<gene>
    <name evidence="2" type="ORF">FJA49_09280</name>
</gene>
<feature type="signal peptide" evidence="1">
    <location>
        <begin position="1"/>
        <end position="22"/>
    </location>
</feature>
<reference evidence="2 3" key="1">
    <citation type="submission" date="2019-06" db="EMBL/GenBank/DDBJ databases">
        <title>Flavobacterium sp. MaA-Y11 from geoumgang.</title>
        <authorList>
            <person name="Jeong S."/>
        </authorList>
    </citation>
    <scope>NUCLEOTIDE SEQUENCE [LARGE SCALE GENOMIC DNA]</scope>
    <source>
        <strain evidence="2 3">MaA-Y11</strain>
    </source>
</reference>
<protein>
    <submittedName>
        <fullName evidence="2">GLPGLI family protein</fullName>
    </submittedName>
</protein>
<dbReference type="OrthoDB" id="1068986at2"/>
<evidence type="ECO:0000313" key="2">
    <source>
        <dbReference type="EMBL" id="TPD68251.1"/>
    </source>
</evidence>
<dbReference type="NCBIfam" id="TIGR01200">
    <property type="entry name" value="GLPGLI"/>
    <property type="match status" value="1"/>
</dbReference>
<keyword evidence="1" id="KW-0732">Signal</keyword>
<dbReference type="RefSeq" id="WP_140000703.1">
    <property type="nucleotide sequence ID" value="NZ_VFJE01000054.1"/>
</dbReference>
<evidence type="ECO:0000256" key="1">
    <source>
        <dbReference type="SAM" id="SignalP"/>
    </source>
</evidence>